<dbReference type="PANTHER" id="PTHR42718">
    <property type="entry name" value="MAJOR FACILITATOR SUPERFAMILY MULTIDRUG TRANSPORTER MFSC"/>
    <property type="match status" value="1"/>
</dbReference>
<feature type="transmembrane region" description="Helical" evidence="7">
    <location>
        <begin position="353"/>
        <end position="374"/>
    </location>
</feature>
<dbReference type="SUPFAM" id="SSF103473">
    <property type="entry name" value="MFS general substrate transporter"/>
    <property type="match status" value="1"/>
</dbReference>
<evidence type="ECO:0000256" key="4">
    <source>
        <dbReference type="ARBA" id="ARBA00022692"/>
    </source>
</evidence>
<feature type="transmembrane region" description="Helical" evidence="7">
    <location>
        <begin position="292"/>
        <end position="315"/>
    </location>
</feature>
<keyword evidence="4 7" id="KW-0812">Transmembrane</keyword>
<dbReference type="Proteomes" id="UP000199542">
    <property type="component" value="Unassembled WGS sequence"/>
</dbReference>
<organism evidence="9 10">
    <name type="scientific">Rhizobium mongolense subsp. loessense</name>
    <dbReference type="NCBI Taxonomy" id="158890"/>
    <lineage>
        <taxon>Bacteria</taxon>
        <taxon>Pseudomonadati</taxon>
        <taxon>Pseudomonadota</taxon>
        <taxon>Alphaproteobacteria</taxon>
        <taxon>Hyphomicrobiales</taxon>
        <taxon>Rhizobiaceae</taxon>
        <taxon>Rhizobium/Agrobacterium group</taxon>
        <taxon>Rhizobium</taxon>
    </lineage>
</organism>
<feature type="transmembrane region" description="Helical" evidence="7">
    <location>
        <begin position="252"/>
        <end position="271"/>
    </location>
</feature>
<dbReference type="EMBL" id="FMTM01000001">
    <property type="protein sequence ID" value="SCW30751.1"/>
    <property type="molecule type" value="Genomic_DNA"/>
</dbReference>
<keyword evidence="2" id="KW-0813">Transport</keyword>
<dbReference type="PROSITE" id="PS50850">
    <property type="entry name" value="MFS"/>
    <property type="match status" value="1"/>
</dbReference>
<dbReference type="Gene3D" id="1.20.1720.10">
    <property type="entry name" value="Multidrug resistance protein D"/>
    <property type="match status" value="1"/>
</dbReference>
<feature type="transmembrane region" description="Helical" evidence="7">
    <location>
        <begin position="163"/>
        <end position="185"/>
    </location>
</feature>
<feature type="transmembrane region" description="Helical" evidence="7">
    <location>
        <begin position="101"/>
        <end position="119"/>
    </location>
</feature>
<keyword evidence="6 7" id="KW-0472">Membrane</keyword>
<proteinExistence type="predicted"/>
<comment type="subcellular location">
    <subcellularLocation>
        <location evidence="1">Cell membrane</location>
        <topology evidence="1">Multi-pass membrane protein</topology>
    </subcellularLocation>
</comment>
<dbReference type="InterPro" id="IPR011701">
    <property type="entry name" value="MFS"/>
</dbReference>
<dbReference type="Gene3D" id="1.20.1250.20">
    <property type="entry name" value="MFS general substrate transporter like domains"/>
    <property type="match status" value="1"/>
</dbReference>
<evidence type="ECO:0000259" key="8">
    <source>
        <dbReference type="PROSITE" id="PS50850"/>
    </source>
</evidence>
<feature type="transmembrane region" description="Helical" evidence="7">
    <location>
        <begin position="222"/>
        <end position="246"/>
    </location>
</feature>
<dbReference type="PANTHER" id="PTHR42718:SF46">
    <property type="entry name" value="BLR6921 PROTEIN"/>
    <property type="match status" value="1"/>
</dbReference>
<protein>
    <submittedName>
        <fullName evidence="9">Major Facilitator Superfamily protein</fullName>
    </submittedName>
</protein>
<evidence type="ECO:0000313" key="9">
    <source>
        <dbReference type="EMBL" id="SCW30751.1"/>
    </source>
</evidence>
<dbReference type="InterPro" id="IPR020846">
    <property type="entry name" value="MFS_dom"/>
</dbReference>
<evidence type="ECO:0000256" key="3">
    <source>
        <dbReference type="ARBA" id="ARBA00022475"/>
    </source>
</evidence>
<gene>
    <name evidence="9" type="ORF">SAMN02927900_00449</name>
</gene>
<keyword evidence="5 7" id="KW-1133">Transmembrane helix</keyword>
<feature type="transmembrane region" description="Helical" evidence="7">
    <location>
        <begin position="131"/>
        <end position="151"/>
    </location>
</feature>
<feature type="domain" description="Major facilitator superfamily (MFS) profile" evidence="8">
    <location>
        <begin position="35"/>
        <end position="477"/>
    </location>
</feature>
<feature type="transmembrane region" description="Helical" evidence="7">
    <location>
        <begin position="321"/>
        <end position="341"/>
    </location>
</feature>
<feature type="transmembrane region" description="Helical" evidence="7">
    <location>
        <begin position="420"/>
        <end position="440"/>
    </location>
</feature>
<feature type="transmembrane region" description="Helical" evidence="7">
    <location>
        <begin position="191"/>
        <end position="210"/>
    </location>
</feature>
<evidence type="ECO:0000256" key="5">
    <source>
        <dbReference type="ARBA" id="ARBA00022989"/>
    </source>
</evidence>
<feature type="transmembrane region" description="Helical" evidence="7">
    <location>
        <begin position="380"/>
        <end position="399"/>
    </location>
</feature>
<name>A0A1G4PES3_9HYPH</name>
<dbReference type="GO" id="GO:0022857">
    <property type="term" value="F:transmembrane transporter activity"/>
    <property type="evidence" value="ECO:0007669"/>
    <property type="project" value="InterPro"/>
</dbReference>
<sequence>MIILAFLCRFLPTRAAAKGTISMTLTQSRSGAGLALLLLCAANFLDAMDVSTIGVALPAIQAELGMQATSLQWAVSAYVLGYGGFLLLGGRVADVFGHRRVFLWSLAVFAAASIAGGFVDSGPTLIAARLIKGIAAAFTAPAALALLLSVFGEGSARAKALGVFSSTGAAGFVLGMVLGGAATILSWRATLVMGAPVAILTLAIAPFVLPADERRGADRPRFDWAGALTITPGLLLFVFGITNAAAEGWSAFPTWGALTAAAVLILLFLAVEARHADPMVPLAMFRRAKLSHANAVAALFQGVYVGFQFIATLYYQNELGWSAFSTGFCFALGGVFVMFLAPRFAAIAQNRGTTGLMALGVALQAASYIFWVAAVGEINPILLVILSQVPLGLGYALTYPSVQVAALADVEEDKSGLASGMLFAAFQIGGGIVLAAASVVYSAAPSFGWDPYVAGVAFTALLAVAVVLLAALGPRTSPLRAAAYQAAE</sequence>
<feature type="transmembrane region" description="Helical" evidence="7">
    <location>
        <begin position="452"/>
        <end position="472"/>
    </location>
</feature>
<keyword evidence="3" id="KW-1003">Cell membrane</keyword>
<evidence type="ECO:0000256" key="2">
    <source>
        <dbReference type="ARBA" id="ARBA00022448"/>
    </source>
</evidence>
<reference evidence="9 10" key="1">
    <citation type="submission" date="2016-10" db="EMBL/GenBank/DDBJ databases">
        <authorList>
            <person name="de Groot N.N."/>
        </authorList>
    </citation>
    <scope>NUCLEOTIDE SEQUENCE [LARGE SCALE GENOMIC DNA]</scope>
    <source>
        <strain evidence="9 10">CGMCC 1.3401</strain>
    </source>
</reference>
<dbReference type="AlphaFoldDB" id="A0A1G4PES3"/>
<dbReference type="GO" id="GO:0005886">
    <property type="term" value="C:plasma membrane"/>
    <property type="evidence" value="ECO:0007669"/>
    <property type="project" value="UniProtKB-SubCell"/>
</dbReference>
<feature type="transmembrane region" description="Helical" evidence="7">
    <location>
        <begin position="71"/>
        <end position="89"/>
    </location>
</feature>
<evidence type="ECO:0000256" key="7">
    <source>
        <dbReference type="SAM" id="Phobius"/>
    </source>
</evidence>
<evidence type="ECO:0000313" key="10">
    <source>
        <dbReference type="Proteomes" id="UP000199542"/>
    </source>
</evidence>
<accession>A0A1G4PES3</accession>
<dbReference type="Pfam" id="PF07690">
    <property type="entry name" value="MFS_1"/>
    <property type="match status" value="1"/>
</dbReference>
<evidence type="ECO:0000256" key="1">
    <source>
        <dbReference type="ARBA" id="ARBA00004651"/>
    </source>
</evidence>
<evidence type="ECO:0000256" key="6">
    <source>
        <dbReference type="ARBA" id="ARBA00023136"/>
    </source>
</evidence>
<dbReference type="InterPro" id="IPR036259">
    <property type="entry name" value="MFS_trans_sf"/>
</dbReference>